<evidence type="ECO:0000256" key="11">
    <source>
        <dbReference type="ARBA" id="ARBA00022840"/>
    </source>
</evidence>
<keyword evidence="4" id="KW-0597">Phosphoprotein</keyword>
<dbReference type="GO" id="GO:0005509">
    <property type="term" value="F:calcium ion binding"/>
    <property type="evidence" value="ECO:0007669"/>
    <property type="project" value="InterPro"/>
</dbReference>
<keyword evidence="24" id="KW-1185">Reference proteome</keyword>
<dbReference type="InParanoid" id="A0A2P5FW12"/>
<evidence type="ECO:0000256" key="10">
    <source>
        <dbReference type="ARBA" id="ARBA00022777"/>
    </source>
</evidence>
<keyword evidence="13 21" id="KW-0472">Membrane</keyword>
<dbReference type="PANTHER" id="PTHR27005">
    <property type="entry name" value="WALL-ASSOCIATED RECEPTOR KINASE-LIKE 21"/>
    <property type="match status" value="1"/>
</dbReference>
<dbReference type="InterPro" id="IPR009030">
    <property type="entry name" value="Growth_fac_rcpt_cys_sf"/>
</dbReference>
<dbReference type="GO" id="GO:0004674">
    <property type="term" value="F:protein serine/threonine kinase activity"/>
    <property type="evidence" value="ECO:0007669"/>
    <property type="project" value="UniProtKB-KW"/>
</dbReference>
<dbReference type="AlphaFoldDB" id="A0A2P5FW12"/>
<dbReference type="InterPro" id="IPR000742">
    <property type="entry name" value="EGF"/>
</dbReference>
<keyword evidence="2" id="KW-0723">Serine/threonine-protein kinase</keyword>
<dbReference type="CDD" id="cd14066">
    <property type="entry name" value="STKc_IRAK"/>
    <property type="match status" value="1"/>
</dbReference>
<evidence type="ECO:0000256" key="2">
    <source>
        <dbReference type="ARBA" id="ARBA00022527"/>
    </source>
</evidence>
<dbReference type="InterPro" id="IPR017441">
    <property type="entry name" value="Protein_kinase_ATP_BS"/>
</dbReference>
<dbReference type="InterPro" id="IPR000719">
    <property type="entry name" value="Prot_kinase_dom"/>
</dbReference>
<evidence type="ECO:0000256" key="8">
    <source>
        <dbReference type="ARBA" id="ARBA00022737"/>
    </source>
</evidence>
<protein>
    <submittedName>
        <fullName evidence="23">Wall-associated receptor kinase</fullName>
    </submittedName>
</protein>
<gene>
    <name evidence="23" type="primary">TorWAK3</name>
    <name evidence="23" type="ORF">TorRG33x02_022660</name>
</gene>
<dbReference type="PROSITE" id="PS01187">
    <property type="entry name" value="EGF_CA"/>
    <property type="match status" value="1"/>
</dbReference>
<proteinExistence type="predicted"/>
<keyword evidence="15" id="KW-0325">Glycoprotein</keyword>
<dbReference type="InterPro" id="IPR008271">
    <property type="entry name" value="Ser/Thr_kinase_AS"/>
</dbReference>
<dbReference type="OrthoDB" id="4062651at2759"/>
<dbReference type="GO" id="GO:0005886">
    <property type="term" value="C:plasma membrane"/>
    <property type="evidence" value="ECO:0007669"/>
    <property type="project" value="TreeGrafter"/>
</dbReference>
<dbReference type="GO" id="GO:0030247">
    <property type="term" value="F:polysaccharide binding"/>
    <property type="evidence" value="ECO:0007669"/>
    <property type="project" value="InterPro"/>
</dbReference>
<keyword evidence="10 23" id="KW-0418">Kinase</keyword>
<dbReference type="SMART" id="SM00179">
    <property type="entry name" value="EGF_CA"/>
    <property type="match status" value="2"/>
</dbReference>
<comment type="catalytic activity">
    <reaction evidence="16">
        <text>L-seryl-[protein] + ATP = O-phospho-L-seryl-[protein] + ADP + H(+)</text>
        <dbReference type="Rhea" id="RHEA:17989"/>
        <dbReference type="Rhea" id="RHEA-COMP:9863"/>
        <dbReference type="Rhea" id="RHEA-COMP:11604"/>
        <dbReference type="ChEBI" id="CHEBI:15378"/>
        <dbReference type="ChEBI" id="CHEBI:29999"/>
        <dbReference type="ChEBI" id="CHEBI:30616"/>
        <dbReference type="ChEBI" id="CHEBI:83421"/>
        <dbReference type="ChEBI" id="CHEBI:456216"/>
    </reaction>
</comment>
<dbReference type="GO" id="GO:0007166">
    <property type="term" value="P:cell surface receptor signaling pathway"/>
    <property type="evidence" value="ECO:0007669"/>
    <property type="project" value="InterPro"/>
</dbReference>
<comment type="function">
    <text evidence="18">Serine/threonine-protein kinase that may function as a signaling receptor of extracellular matrix component. Binding to pectin may have significance in the control of cell expansion, morphogenesis and development.</text>
</comment>
<reference evidence="24" key="1">
    <citation type="submission" date="2016-06" db="EMBL/GenBank/DDBJ databases">
        <title>Parallel loss of symbiosis genes in relatives of nitrogen-fixing non-legume Parasponia.</title>
        <authorList>
            <person name="Van Velzen R."/>
            <person name="Holmer R."/>
            <person name="Bu F."/>
            <person name="Rutten L."/>
            <person name="Van Zeijl A."/>
            <person name="Liu W."/>
            <person name="Santuari L."/>
            <person name="Cao Q."/>
            <person name="Sharma T."/>
            <person name="Shen D."/>
            <person name="Roswanjaya Y."/>
            <person name="Wardhani T."/>
            <person name="Kalhor M.S."/>
            <person name="Jansen J."/>
            <person name="Van den Hoogen J."/>
            <person name="Gungor B."/>
            <person name="Hartog M."/>
            <person name="Hontelez J."/>
            <person name="Verver J."/>
            <person name="Yang W.-C."/>
            <person name="Schijlen E."/>
            <person name="Repin R."/>
            <person name="Schilthuizen M."/>
            <person name="Schranz E."/>
            <person name="Heidstra R."/>
            <person name="Miyata K."/>
            <person name="Fedorova E."/>
            <person name="Kohlen W."/>
            <person name="Bisseling T."/>
            <person name="Smit S."/>
            <person name="Geurts R."/>
        </authorList>
    </citation>
    <scope>NUCLEOTIDE SEQUENCE [LARGE SCALE GENOMIC DNA]</scope>
    <source>
        <strain evidence="24">cv. RG33-2</strain>
    </source>
</reference>
<evidence type="ECO:0000256" key="7">
    <source>
        <dbReference type="ARBA" id="ARBA00022729"/>
    </source>
</evidence>
<evidence type="ECO:0000259" key="22">
    <source>
        <dbReference type="PROSITE" id="PS50011"/>
    </source>
</evidence>
<dbReference type="InterPro" id="IPR001245">
    <property type="entry name" value="Ser-Thr/Tyr_kinase_cat_dom"/>
</dbReference>
<dbReference type="InterPro" id="IPR045274">
    <property type="entry name" value="WAK-like"/>
</dbReference>
<evidence type="ECO:0000313" key="24">
    <source>
        <dbReference type="Proteomes" id="UP000237000"/>
    </source>
</evidence>
<evidence type="ECO:0000256" key="20">
    <source>
        <dbReference type="SAM" id="MobiDB-lite"/>
    </source>
</evidence>
<dbReference type="InterPro" id="IPR001881">
    <property type="entry name" value="EGF-like_Ca-bd_dom"/>
</dbReference>
<dbReference type="FunFam" id="3.30.200.20:FF:000043">
    <property type="entry name" value="Wall-associated receptor kinase 2"/>
    <property type="match status" value="1"/>
</dbReference>
<evidence type="ECO:0000256" key="13">
    <source>
        <dbReference type="ARBA" id="ARBA00023136"/>
    </source>
</evidence>
<dbReference type="Gene3D" id="2.10.25.10">
    <property type="entry name" value="Laminin"/>
    <property type="match status" value="2"/>
</dbReference>
<evidence type="ECO:0000256" key="17">
    <source>
        <dbReference type="ARBA" id="ARBA00047951"/>
    </source>
</evidence>
<evidence type="ECO:0000256" key="12">
    <source>
        <dbReference type="ARBA" id="ARBA00022989"/>
    </source>
</evidence>
<dbReference type="InterPro" id="IPR025287">
    <property type="entry name" value="WAK_GUB"/>
</dbReference>
<dbReference type="FunFam" id="2.10.25.10:FF:000038">
    <property type="entry name" value="Fibrillin 2"/>
    <property type="match status" value="1"/>
</dbReference>
<evidence type="ECO:0000256" key="9">
    <source>
        <dbReference type="ARBA" id="ARBA00022741"/>
    </source>
</evidence>
<dbReference type="FunCoup" id="A0A2P5FW12">
    <property type="interactions" value="174"/>
</dbReference>
<organism evidence="23 24">
    <name type="scientific">Trema orientale</name>
    <name type="common">Charcoal tree</name>
    <name type="synonym">Celtis orientalis</name>
    <dbReference type="NCBI Taxonomy" id="63057"/>
    <lineage>
        <taxon>Eukaryota</taxon>
        <taxon>Viridiplantae</taxon>
        <taxon>Streptophyta</taxon>
        <taxon>Embryophyta</taxon>
        <taxon>Tracheophyta</taxon>
        <taxon>Spermatophyta</taxon>
        <taxon>Magnoliopsida</taxon>
        <taxon>eudicotyledons</taxon>
        <taxon>Gunneridae</taxon>
        <taxon>Pentapetalae</taxon>
        <taxon>rosids</taxon>
        <taxon>fabids</taxon>
        <taxon>Rosales</taxon>
        <taxon>Cannabaceae</taxon>
        <taxon>Trema</taxon>
    </lineage>
</organism>
<name>A0A2P5FW12_TREOI</name>
<evidence type="ECO:0000256" key="4">
    <source>
        <dbReference type="ARBA" id="ARBA00022553"/>
    </source>
</evidence>
<dbReference type="PROSITE" id="PS50011">
    <property type="entry name" value="PROTEIN_KINASE_DOM"/>
    <property type="match status" value="1"/>
</dbReference>
<evidence type="ECO:0000256" key="15">
    <source>
        <dbReference type="ARBA" id="ARBA00023180"/>
    </source>
</evidence>
<dbReference type="Proteomes" id="UP000237000">
    <property type="component" value="Unassembled WGS sequence"/>
</dbReference>
<feature type="transmembrane region" description="Helical" evidence="21">
    <location>
        <begin position="368"/>
        <end position="390"/>
    </location>
</feature>
<keyword evidence="14" id="KW-1015">Disulfide bond</keyword>
<dbReference type="FunFam" id="2.10.25.10:FF:000628">
    <property type="entry name" value="Wall-associated receptor kinase 2"/>
    <property type="match status" value="1"/>
</dbReference>
<evidence type="ECO:0000256" key="18">
    <source>
        <dbReference type="ARBA" id="ARBA00058961"/>
    </source>
</evidence>
<keyword evidence="12 21" id="KW-1133">Transmembrane helix</keyword>
<evidence type="ECO:0000256" key="14">
    <source>
        <dbReference type="ARBA" id="ARBA00023157"/>
    </source>
</evidence>
<evidence type="ECO:0000256" key="21">
    <source>
        <dbReference type="SAM" id="Phobius"/>
    </source>
</evidence>
<sequence length="780" mass="85580">MAVHELMQQNYVLRSYELLLNLVLLGLILLISVSKAITVSELKLTKAGCSHTCGSITIPYPFGTSPGCYYNESFLITCNHTTTSNPQPFLPHTNISILNISITDGLLRVASSISRDCYNNLGNLTNSSKPLSFTYTNSSFPLSTRNKFTAVGCDTIGVIGSERGRYYGTGCVALCNVTEDVINGSCSGVGCCQIPIPEGIFDFATGVQSLLDNHTDVHGFNPCGYAFVADENAYNFSSSDLMSLQNRETVPMLLDWAVGDNNCAQAKKNLTGYACRSGNSECLNSTYGSGYRCICSQGFEGNPYLLDGCRDIDECKTTPNPCITTCLNLPGSFHCSSCPKGYSGDGKRNGTGCFAVDGRNHSAVRLSVALGICIGLLVMLVGGSWIYWGLKKRKLIKLKVKFFQQNGGLLLQQQLSHSRGGSTDTTKVFTAEELNKATNNYDESRVLGQGGYGTVYKGILPDNKVVAIKKSKICDQSQIEQFINEVIVLSQINHRNVVKLLGCCLETEVPLLVYEFITNGTLSEHIHDKVQYSSLSWEMRLKIASETAEAIGYLHSSASMPIIHRDIKTANILLDSNYTAKVSDFGASRLVPLDHTQLTTLVQGTLGYLDPEYLHTSQITEKSDVYSFGVVLAELITGQKALSFERQEGDRNLAMYFVSSMKEDRLLEIFDSQLVTEANVEQLKVVANLAKCCLRVKGEERPTMKEVASELEGLKHKGMHPWRQLDGHDLNSEETEYLLKPSDPNNRGKDIHGDTSCSNTTSGFDSMNIEILKPYDHGGR</sequence>
<comment type="subcellular location">
    <subcellularLocation>
        <location evidence="1">Membrane</location>
        <topology evidence="1">Single-pass type I membrane protein</topology>
    </subcellularLocation>
</comment>
<dbReference type="SMART" id="SM00220">
    <property type="entry name" value="S_TKc"/>
    <property type="match status" value="1"/>
</dbReference>
<dbReference type="SUPFAM" id="SSF57184">
    <property type="entry name" value="Growth factor receptor domain"/>
    <property type="match status" value="1"/>
</dbReference>
<keyword evidence="7" id="KW-0732">Signal</keyword>
<dbReference type="SUPFAM" id="SSF56112">
    <property type="entry name" value="Protein kinase-like (PK-like)"/>
    <property type="match status" value="1"/>
</dbReference>
<evidence type="ECO:0000256" key="6">
    <source>
        <dbReference type="ARBA" id="ARBA00022692"/>
    </source>
</evidence>
<dbReference type="Pfam" id="PF07714">
    <property type="entry name" value="PK_Tyr_Ser-Thr"/>
    <property type="match status" value="1"/>
</dbReference>
<keyword evidence="23" id="KW-0675">Receptor</keyword>
<keyword evidence="6 21" id="KW-0812">Transmembrane</keyword>
<accession>A0A2P5FW12</accession>
<evidence type="ECO:0000256" key="5">
    <source>
        <dbReference type="ARBA" id="ARBA00022679"/>
    </source>
</evidence>
<dbReference type="EMBL" id="JXTC01000006">
    <property type="protein sequence ID" value="POO01974.1"/>
    <property type="molecule type" value="Genomic_DNA"/>
</dbReference>
<keyword evidence="11 19" id="KW-0067">ATP-binding</keyword>
<comment type="caution">
    <text evidence="23">The sequence shown here is derived from an EMBL/GenBank/DDBJ whole genome shotgun (WGS) entry which is preliminary data.</text>
</comment>
<keyword evidence="5" id="KW-0808">Transferase</keyword>
<dbReference type="InterPro" id="IPR049883">
    <property type="entry name" value="NOTCH1_EGF-like"/>
</dbReference>
<dbReference type="STRING" id="63057.A0A2P5FW12"/>
<keyword evidence="9 19" id="KW-0547">Nucleotide-binding</keyword>
<evidence type="ECO:0000256" key="16">
    <source>
        <dbReference type="ARBA" id="ARBA00047558"/>
    </source>
</evidence>
<evidence type="ECO:0000313" key="23">
    <source>
        <dbReference type="EMBL" id="POO01974.1"/>
    </source>
</evidence>
<evidence type="ECO:0000256" key="3">
    <source>
        <dbReference type="ARBA" id="ARBA00022536"/>
    </source>
</evidence>
<dbReference type="CDD" id="cd00054">
    <property type="entry name" value="EGF_CA"/>
    <property type="match status" value="1"/>
</dbReference>
<feature type="domain" description="Protein kinase" evidence="22">
    <location>
        <begin position="441"/>
        <end position="723"/>
    </location>
</feature>
<dbReference type="Gene3D" id="1.10.510.10">
    <property type="entry name" value="Transferase(Phosphotransferase) domain 1"/>
    <property type="match status" value="1"/>
</dbReference>
<dbReference type="InterPro" id="IPR018097">
    <property type="entry name" value="EGF_Ca-bd_CS"/>
</dbReference>
<keyword evidence="8" id="KW-0677">Repeat</keyword>
<dbReference type="Pfam" id="PF13947">
    <property type="entry name" value="GUB_WAK_bind"/>
    <property type="match status" value="1"/>
</dbReference>
<dbReference type="Gene3D" id="3.30.200.20">
    <property type="entry name" value="Phosphorylase Kinase, domain 1"/>
    <property type="match status" value="1"/>
</dbReference>
<dbReference type="FunFam" id="1.10.510.10:FF:000084">
    <property type="entry name" value="Wall-associated receptor kinase 2"/>
    <property type="match status" value="1"/>
</dbReference>
<comment type="catalytic activity">
    <reaction evidence="17">
        <text>L-threonyl-[protein] + ATP = O-phospho-L-threonyl-[protein] + ADP + H(+)</text>
        <dbReference type="Rhea" id="RHEA:46608"/>
        <dbReference type="Rhea" id="RHEA-COMP:11060"/>
        <dbReference type="Rhea" id="RHEA-COMP:11605"/>
        <dbReference type="ChEBI" id="CHEBI:15378"/>
        <dbReference type="ChEBI" id="CHEBI:30013"/>
        <dbReference type="ChEBI" id="CHEBI:30616"/>
        <dbReference type="ChEBI" id="CHEBI:61977"/>
        <dbReference type="ChEBI" id="CHEBI:456216"/>
    </reaction>
</comment>
<dbReference type="Pfam" id="PF07645">
    <property type="entry name" value="EGF_CA"/>
    <property type="match status" value="1"/>
</dbReference>
<evidence type="ECO:0000256" key="1">
    <source>
        <dbReference type="ARBA" id="ARBA00004479"/>
    </source>
</evidence>
<dbReference type="GO" id="GO:0005524">
    <property type="term" value="F:ATP binding"/>
    <property type="evidence" value="ECO:0007669"/>
    <property type="project" value="UniProtKB-UniRule"/>
</dbReference>
<dbReference type="PROSITE" id="PS00107">
    <property type="entry name" value="PROTEIN_KINASE_ATP"/>
    <property type="match status" value="1"/>
</dbReference>
<dbReference type="InterPro" id="IPR011009">
    <property type="entry name" value="Kinase-like_dom_sf"/>
</dbReference>
<keyword evidence="3" id="KW-0245">EGF-like domain</keyword>
<dbReference type="SMART" id="SM00181">
    <property type="entry name" value="EGF"/>
    <property type="match status" value="2"/>
</dbReference>
<feature type="binding site" evidence="19">
    <location>
        <position position="470"/>
    </location>
    <ligand>
        <name>ATP</name>
        <dbReference type="ChEBI" id="CHEBI:30616"/>
    </ligand>
</feature>
<dbReference type="PROSITE" id="PS00108">
    <property type="entry name" value="PROTEIN_KINASE_ST"/>
    <property type="match status" value="1"/>
</dbReference>
<feature type="region of interest" description="Disordered" evidence="20">
    <location>
        <begin position="739"/>
        <end position="759"/>
    </location>
</feature>
<dbReference type="PANTHER" id="PTHR27005:SF283">
    <property type="entry name" value="OS02G0633066 PROTEIN"/>
    <property type="match status" value="1"/>
</dbReference>
<evidence type="ECO:0000256" key="19">
    <source>
        <dbReference type="PROSITE-ProRule" id="PRU10141"/>
    </source>
</evidence>